<dbReference type="InterPro" id="IPR050900">
    <property type="entry name" value="Transposase_IS3/IS150/IS904"/>
</dbReference>
<dbReference type="PROSITE" id="PS50994">
    <property type="entry name" value="INTEGRASE"/>
    <property type="match status" value="1"/>
</dbReference>
<dbReference type="EMBL" id="JAHLFT010000014">
    <property type="protein sequence ID" value="MBU3827759.1"/>
    <property type="molecule type" value="Genomic_DNA"/>
</dbReference>
<dbReference type="InterPro" id="IPR009057">
    <property type="entry name" value="Homeodomain-like_sf"/>
</dbReference>
<feature type="domain" description="Integrase catalytic" evidence="3">
    <location>
        <begin position="205"/>
        <end position="362"/>
    </location>
</feature>
<comment type="caution">
    <text evidence="4">The sequence shown here is derived from an EMBL/GenBank/DDBJ whole genome shotgun (WGS) entry which is preliminary data.</text>
</comment>
<feature type="coiled-coil region" evidence="2">
    <location>
        <begin position="57"/>
        <end position="84"/>
    </location>
</feature>
<evidence type="ECO:0000256" key="2">
    <source>
        <dbReference type="SAM" id="Coils"/>
    </source>
</evidence>
<dbReference type="Pfam" id="PF13276">
    <property type="entry name" value="HTH_21"/>
    <property type="match status" value="1"/>
</dbReference>
<protein>
    <submittedName>
        <fullName evidence="4">IS3 family transposase</fullName>
    </submittedName>
</protein>
<dbReference type="GO" id="GO:0004803">
    <property type="term" value="F:transposase activity"/>
    <property type="evidence" value="ECO:0007669"/>
    <property type="project" value="InterPro"/>
</dbReference>
<reference evidence="4" key="2">
    <citation type="submission" date="2021-04" db="EMBL/GenBank/DDBJ databases">
        <authorList>
            <person name="Gilroy R."/>
        </authorList>
    </citation>
    <scope>NUCLEOTIDE SEQUENCE</scope>
    <source>
        <strain evidence="4">F6-686</strain>
    </source>
</reference>
<dbReference type="InterPro" id="IPR025948">
    <property type="entry name" value="HTH-like_dom"/>
</dbReference>
<dbReference type="InterPro" id="IPR002514">
    <property type="entry name" value="Transposase_8"/>
</dbReference>
<dbReference type="Pfam" id="PF13333">
    <property type="entry name" value="rve_2"/>
    <property type="match status" value="1"/>
</dbReference>
<dbReference type="PANTHER" id="PTHR46889:SF7">
    <property type="entry name" value="TRANSPOSASE FOR INSERTION SEQUENCE ELEMENT IS904"/>
    <property type="match status" value="1"/>
</dbReference>
<evidence type="ECO:0000313" key="4">
    <source>
        <dbReference type="EMBL" id="MBU3827759.1"/>
    </source>
</evidence>
<dbReference type="Gene3D" id="1.10.10.60">
    <property type="entry name" value="Homeodomain-like"/>
    <property type="match status" value="1"/>
</dbReference>
<dbReference type="PANTHER" id="PTHR46889">
    <property type="entry name" value="TRANSPOSASE INSF FOR INSERTION SEQUENCE IS3B-RELATED"/>
    <property type="match status" value="1"/>
</dbReference>
<accession>A0A9E2KQU7</accession>
<proteinExistence type="predicted"/>
<comment type="function">
    <text evidence="1">Involved in the transposition of the insertion sequence.</text>
</comment>
<dbReference type="Proteomes" id="UP000823844">
    <property type="component" value="Unassembled WGS sequence"/>
</dbReference>
<dbReference type="InterPro" id="IPR001584">
    <property type="entry name" value="Integrase_cat-core"/>
</dbReference>
<evidence type="ECO:0000256" key="1">
    <source>
        <dbReference type="ARBA" id="ARBA00002286"/>
    </source>
</evidence>
<dbReference type="AlphaFoldDB" id="A0A9E2KQU7"/>
<dbReference type="NCBIfam" id="NF033516">
    <property type="entry name" value="transpos_IS3"/>
    <property type="match status" value="1"/>
</dbReference>
<gene>
    <name evidence="4" type="ORF">H9806_01055</name>
</gene>
<reference evidence="4" key="1">
    <citation type="journal article" date="2021" name="PeerJ">
        <title>Extensive microbial diversity within the chicken gut microbiome revealed by metagenomics and culture.</title>
        <authorList>
            <person name="Gilroy R."/>
            <person name="Ravi A."/>
            <person name="Getino M."/>
            <person name="Pursley I."/>
            <person name="Horton D.L."/>
            <person name="Alikhan N.F."/>
            <person name="Baker D."/>
            <person name="Gharbi K."/>
            <person name="Hall N."/>
            <person name="Watson M."/>
            <person name="Adriaenssens E.M."/>
            <person name="Foster-Nyarko E."/>
            <person name="Jarju S."/>
            <person name="Secka A."/>
            <person name="Antonio M."/>
            <person name="Oren A."/>
            <person name="Chaudhuri R.R."/>
            <person name="La Ragione R."/>
            <person name="Hildebrand F."/>
            <person name="Pallen M.J."/>
        </authorList>
    </citation>
    <scope>NUCLEOTIDE SEQUENCE</scope>
    <source>
        <strain evidence="4">F6-686</strain>
    </source>
</reference>
<dbReference type="InterPro" id="IPR048020">
    <property type="entry name" value="Transpos_IS3"/>
</dbReference>
<dbReference type="InterPro" id="IPR036397">
    <property type="entry name" value="RNaseH_sf"/>
</dbReference>
<organism evidence="4 5">
    <name type="scientific">Candidatus Lactobacillus pullistercoris</name>
    <dbReference type="NCBI Taxonomy" id="2838636"/>
    <lineage>
        <taxon>Bacteria</taxon>
        <taxon>Bacillati</taxon>
        <taxon>Bacillota</taxon>
        <taxon>Bacilli</taxon>
        <taxon>Lactobacillales</taxon>
        <taxon>Lactobacillaceae</taxon>
        <taxon>Lactobacillus</taxon>
    </lineage>
</organism>
<sequence length="362" mass="43189">MSKRSIRYSEDFKRSIVKLYHDEHRSANSLAQEYGVTVSSVTKWIKQYQEVSLPNGKNITAKEYAQLERENKKLKEELEILKQGGGVTGKTLGRKRSLCFIKQMRAKGHRLNIILKAIGLPRRTYYHWRNYQPSKREIENQSLIQNIKQIWRDNFKVYGYPRINLALRQQGIMISNGRVYRLMRQAHIHSLMTRRFRKPSTHVDYAQRPNLIKNINHKTCIIWRADITYLELRSGIWVYLSSIYDEQTKHIISAIIDRNMTSELVVRTLRDALNKTHQHPQYLHSDMGSQYTSFSFEKLLADNHIKHSYSKQGYPYDNSPIEAFHSLLKREFVYQTHFTSYEDLVLRTEKYIQWYNNQRLHF</sequence>
<dbReference type="GO" id="GO:0006313">
    <property type="term" value="P:DNA transposition"/>
    <property type="evidence" value="ECO:0007669"/>
    <property type="project" value="InterPro"/>
</dbReference>
<dbReference type="Gene3D" id="3.30.420.10">
    <property type="entry name" value="Ribonuclease H-like superfamily/Ribonuclease H"/>
    <property type="match status" value="1"/>
</dbReference>
<name>A0A9E2KQU7_9LACO</name>
<dbReference type="Pfam" id="PF00665">
    <property type="entry name" value="rve"/>
    <property type="match status" value="1"/>
</dbReference>
<dbReference type="SUPFAM" id="SSF53098">
    <property type="entry name" value="Ribonuclease H-like"/>
    <property type="match status" value="1"/>
</dbReference>
<keyword evidence="2" id="KW-0175">Coiled coil</keyword>
<dbReference type="InterPro" id="IPR012337">
    <property type="entry name" value="RNaseH-like_sf"/>
</dbReference>
<dbReference type="Pfam" id="PF01527">
    <property type="entry name" value="HTH_Tnp_1"/>
    <property type="match status" value="1"/>
</dbReference>
<dbReference type="GO" id="GO:0003677">
    <property type="term" value="F:DNA binding"/>
    <property type="evidence" value="ECO:0007669"/>
    <property type="project" value="InterPro"/>
</dbReference>
<dbReference type="SUPFAM" id="SSF46689">
    <property type="entry name" value="Homeodomain-like"/>
    <property type="match status" value="1"/>
</dbReference>
<evidence type="ECO:0000259" key="3">
    <source>
        <dbReference type="PROSITE" id="PS50994"/>
    </source>
</evidence>
<dbReference type="GO" id="GO:0015074">
    <property type="term" value="P:DNA integration"/>
    <property type="evidence" value="ECO:0007669"/>
    <property type="project" value="InterPro"/>
</dbReference>
<evidence type="ECO:0000313" key="5">
    <source>
        <dbReference type="Proteomes" id="UP000823844"/>
    </source>
</evidence>